<sequence length="216" mass="24164">MGVLPRIDISTAQNLRLRLYPDDVFPADVLPFMLTRPVAPGLIESVVMDYPDSMRPINRTEVAGTPEAKVFDHALASSLRYEKSYVDHQPLDGVPCTVFRGTHFYATAHVHRIGECVGRYGALVSVPLPQYVLVHTITSEDHLVAALKVLQDYAYHLYQDGDAPITPQLYWQPPNTPLTLHPVGVRIDRATKVISYLTPATNDLMSLWTATNPNRF</sequence>
<gene>
    <name evidence="1" type="ORF">E1261_22755</name>
</gene>
<name>A0A4R4PV10_9ACTN</name>
<reference evidence="1 2" key="1">
    <citation type="submission" date="2019-03" db="EMBL/GenBank/DDBJ databases">
        <title>Draft genome sequences of novel Actinobacteria.</title>
        <authorList>
            <person name="Sahin N."/>
            <person name="Ay H."/>
            <person name="Saygin H."/>
        </authorList>
    </citation>
    <scope>NUCLEOTIDE SEQUENCE [LARGE SCALE GENOMIC DNA]</scope>
    <source>
        <strain evidence="1 2">JCM 30547</strain>
    </source>
</reference>
<proteinExistence type="predicted"/>
<dbReference type="OrthoDB" id="4076188at2"/>
<protein>
    <submittedName>
        <fullName evidence="1">Uncharacterized protein</fullName>
    </submittedName>
</protein>
<comment type="caution">
    <text evidence="1">The sequence shown here is derived from an EMBL/GenBank/DDBJ whole genome shotgun (WGS) entry which is preliminary data.</text>
</comment>
<dbReference type="EMBL" id="SMKA01000111">
    <property type="protein sequence ID" value="TDC26286.1"/>
    <property type="molecule type" value="Genomic_DNA"/>
</dbReference>
<evidence type="ECO:0000313" key="2">
    <source>
        <dbReference type="Proteomes" id="UP000295075"/>
    </source>
</evidence>
<accession>A0A4R4PV10</accession>
<evidence type="ECO:0000313" key="1">
    <source>
        <dbReference type="EMBL" id="TDC26286.1"/>
    </source>
</evidence>
<dbReference type="AlphaFoldDB" id="A0A4R4PV10"/>
<dbReference type="Proteomes" id="UP000295075">
    <property type="component" value="Unassembled WGS sequence"/>
</dbReference>
<organism evidence="1 2">
    <name type="scientific">Kribbella albertanoniae</name>
    <dbReference type="NCBI Taxonomy" id="1266829"/>
    <lineage>
        <taxon>Bacteria</taxon>
        <taxon>Bacillati</taxon>
        <taxon>Actinomycetota</taxon>
        <taxon>Actinomycetes</taxon>
        <taxon>Propionibacteriales</taxon>
        <taxon>Kribbellaceae</taxon>
        <taxon>Kribbella</taxon>
    </lineage>
</organism>
<keyword evidence="2" id="KW-1185">Reference proteome</keyword>
<dbReference type="RefSeq" id="WP_132409655.1">
    <property type="nucleotide sequence ID" value="NZ_SMKA01000111.1"/>
</dbReference>